<evidence type="ECO:0000259" key="4">
    <source>
        <dbReference type="Pfam" id="PF21773"/>
    </source>
</evidence>
<comment type="caution">
    <text evidence="5">The sequence shown here is derived from an EMBL/GenBank/DDBJ whole genome shotgun (WGS) entry which is preliminary data.</text>
</comment>
<evidence type="ECO:0000313" key="6">
    <source>
        <dbReference type="Proteomes" id="UP000604046"/>
    </source>
</evidence>
<feature type="compositionally biased region" description="Basic residues" evidence="3">
    <location>
        <begin position="526"/>
        <end position="535"/>
    </location>
</feature>
<keyword evidence="6" id="KW-1185">Reference proteome</keyword>
<feature type="compositionally biased region" description="Polar residues" evidence="3">
    <location>
        <begin position="68"/>
        <end position="88"/>
    </location>
</feature>
<dbReference type="InterPro" id="IPR051876">
    <property type="entry name" value="ODA-DC/CCD"/>
</dbReference>
<protein>
    <submittedName>
        <fullName evidence="5">ODA1 protein</fullName>
    </submittedName>
</protein>
<gene>
    <name evidence="5" type="primary">ODA1</name>
    <name evidence="5" type="ORF">SNAT2548_LOCUS5377</name>
</gene>
<dbReference type="PANTHER" id="PTHR21694:SF18">
    <property type="entry name" value="COILED-COIL DOMAIN-CONTAINING PROTEIN 63"/>
    <property type="match status" value="1"/>
</dbReference>
<evidence type="ECO:0000256" key="3">
    <source>
        <dbReference type="SAM" id="MobiDB-lite"/>
    </source>
</evidence>
<sequence length="542" mass="62977">MAMFKKKKDEDRKPIEQEIAELQRKFRVLENDKRACSEDSQGTIRKQRATIEKLTRENRKMKAELNETRSSTGTQAEAKMQQETINRLSEQKEQLTAKTDGEEAEAKKLQDKLDSTQRRIFELREEMAKSGGVNAALDNSKAIAKQIRILENRLDKGLQKFNEAIAANRTLREQIDTLRRERVVFDDIYRKLENELQQKKKEMANIIEQANAAYEARDSAQAQMASLKQQADKEHAEFEKEWRELGRLIENDKRMKEFMRTKVRGKEEGDSKDEDKHKKKITKHTWDTTKSLVTMTSNQDKVASYEEAFARIQAATGICDIDQLVQNFIDAEDTNFSLFKYNNELSAEIEKLEQQIAEYKEEYITLSGQSSRKEDTEKAKILESLEEKWNDIDRKAITYEVKHQESQQTLSHIRTCIESIFRRLGCTAEDLPCGCGSGISEANMMVYLAIIEQRTNELLKMYDSLKQEDDEYESTRPARTGQTSTSLQMKLPSTVEDYSDDEDDEDEDDQRPFTRDELKTKANKNYNKKQKKPRKTGAPTEK</sequence>
<feature type="compositionally biased region" description="Basic and acidic residues" evidence="3">
    <location>
        <begin position="510"/>
        <end position="520"/>
    </location>
</feature>
<accession>A0A812J391</accession>
<feature type="domain" description="ODAD1 central coiled coil region" evidence="4">
    <location>
        <begin position="145"/>
        <end position="428"/>
    </location>
</feature>
<organism evidence="5 6">
    <name type="scientific">Symbiodinium natans</name>
    <dbReference type="NCBI Taxonomy" id="878477"/>
    <lineage>
        <taxon>Eukaryota</taxon>
        <taxon>Sar</taxon>
        <taxon>Alveolata</taxon>
        <taxon>Dinophyceae</taxon>
        <taxon>Suessiales</taxon>
        <taxon>Symbiodiniaceae</taxon>
        <taxon>Symbiodinium</taxon>
    </lineage>
</organism>
<feature type="region of interest" description="Disordered" evidence="3">
    <location>
        <begin position="54"/>
        <end position="110"/>
    </location>
</feature>
<keyword evidence="1 2" id="KW-0175">Coiled coil</keyword>
<feature type="coiled-coil region" evidence="2">
    <location>
        <begin position="161"/>
        <end position="237"/>
    </location>
</feature>
<evidence type="ECO:0000256" key="1">
    <source>
        <dbReference type="ARBA" id="ARBA00023054"/>
    </source>
</evidence>
<feature type="compositionally biased region" description="Basic and acidic residues" evidence="3">
    <location>
        <begin position="89"/>
        <end position="110"/>
    </location>
</feature>
<reference evidence="5" key="1">
    <citation type="submission" date="2021-02" db="EMBL/GenBank/DDBJ databases">
        <authorList>
            <person name="Dougan E. K."/>
            <person name="Rhodes N."/>
            <person name="Thang M."/>
            <person name="Chan C."/>
        </authorList>
    </citation>
    <scope>NUCLEOTIDE SEQUENCE</scope>
</reference>
<evidence type="ECO:0000256" key="2">
    <source>
        <dbReference type="SAM" id="Coils"/>
    </source>
</evidence>
<dbReference type="AlphaFoldDB" id="A0A812J391"/>
<feature type="region of interest" description="Disordered" evidence="3">
    <location>
        <begin position="469"/>
        <end position="542"/>
    </location>
</feature>
<proteinExistence type="predicted"/>
<dbReference type="PANTHER" id="PTHR21694">
    <property type="entry name" value="COILED-COIL DOMAIN-CONTAINING PROTEIN 63"/>
    <property type="match status" value="1"/>
</dbReference>
<dbReference type="Pfam" id="PF21773">
    <property type="entry name" value="ODAD1_CC"/>
    <property type="match status" value="1"/>
</dbReference>
<feature type="compositionally biased region" description="Acidic residues" evidence="3">
    <location>
        <begin position="497"/>
        <end position="509"/>
    </location>
</feature>
<name>A0A812J391_9DINO</name>
<dbReference type="EMBL" id="CAJNDS010000345">
    <property type="protein sequence ID" value="CAE7195200.1"/>
    <property type="molecule type" value="Genomic_DNA"/>
</dbReference>
<dbReference type="OrthoDB" id="6766775at2759"/>
<dbReference type="InterPro" id="IPR049258">
    <property type="entry name" value="ODAD1_CC"/>
</dbReference>
<feature type="compositionally biased region" description="Basic and acidic residues" evidence="3">
    <location>
        <begin position="54"/>
        <end position="67"/>
    </location>
</feature>
<feature type="coiled-coil region" evidence="2">
    <location>
        <begin position="342"/>
        <end position="369"/>
    </location>
</feature>
<dbReference type="Proteomes" id="UP000604046">
    <property type="component" value="Unassembled WGS sequence"/>
</dbReference>
<evidence type="ECO:0000313" key="5">
    <source>
        <dbReference type="EMBL" id="CAE7195200.1"/>
    </source>
</evidence>